<keyword evidence="2" id="KW-1185">Reference proteome</keyword>
<comment type="caution">
    <text evidence="1">The sequence shown here is derived from an EMBL/GenBank/DDBJ whole genome shotgun (WGS) entry which is preliminary data.</text>
</comment>
<name>A0ABX3EX90_9BACL</name>
<reference evidence="1 2" key="1">
    <citation type="submission" date="2016-03" db="EMBL/GenBank/DDBJ databases">
        <authorList>
            <person name="Sant'Anna F.H."/>
            <person name="Ambrosini A."/>
            <person name="Souza R."/>
            <person name="Bach E."/>
            <person name="Fernandes G."/>
            <person name="Balsanelli E."/>
            <person name="Baura V.A."/>
            <person name="Souza E.M."/>
            <person name="Passaglia L."/>
        </authorList>
    </citation>
    <scope>NUCLEOTIDE SEQUENCE [LARGE SCALE GENOMIC DNA]</scope>
    <source>
        <strain evidence="1 2">P26E</strain>
    </source>
</reference>
<accession>A0ABX3EX90</accession>
<gene>
    <name evidence="1" type="ORF">A3844_01600</name>
</gene>
<protein>
    <submittedName>
        <fullName evidence="1">Uncharacterized protein</fullName>
    </submittedName>
</protein>
<dbReference type="RefSeq" id="WP_074106383.1">
    <property type="nucleotide sequence ID" value="NZ_LVWI01000001.1"/>
</dbReference>
<evidence type="ECO:0000313" key="2">
    <source>
        <dbReference type="Proteomes" id="UP000186058"/>
    </source>
</evidence>
<sequence>MIPLAKVTKLDVSIDLAQPVQEVIDVISIVTNAHPGRQYELLQQIDIHISEALASIQEAQQKAVYDKVKADLSEPDK</sequence>
<evidence type="ECO:0000313" key="1">
    <source>
        <dbReference type="EMBL" id="OKP91834.1"/>
    </source>
</evidence>
<dbReference type="EMBL" id="LVWI01000001">
    <property type="protein sequence ID" value="OKP91834.1"/>
    <property type="molecule type" value="Genomic_DNA"/>
</dbReference>
<organism evidence="1 2">
    <name type="scientific">Paenibacillus helianthi</name>
    <dbReference type="NCBI Taxonomy" id="1349432"/>
    <lineage>
        <taxon>Bacteria</taxon>
        <taxon>Bacillati</taxon>
        <taxon>Bacillota</taxon>
        <taxon>Bacilli</taxon>
        <taxon>Bacillales</taxon>
        <taxon>Paenibacillaceae</taxon>
        <taxon>Paenibacillus</taxon>
    </lineage>
</organism>
<proteinExistence type="predicted"/>
<dbReference type="Proteomes" id="UP000186058">
    <property type="component" value="Unassembled WGS sequence"/>
</dbReference>